<proteinExistence type="predicted"/>
<feature type="transmembrane region" description="Helical" evidence="1">
    <location>
        <begin position="9"/>
        <end position="31"/>
    </location>
</feature>
<dbReference type="RefSeq" id="WP_192023663.1">
    <property type="nucleotide sequence ID" value="NZ_JACYTN010000001.1"/>
</dbReference>
<evidence type="ECO:0000313" key="3">
    <source>
        <dbReference type="Proteomes" id="UP000634529"/>
    </source>
</evidence>
<sequence length="132" mass="15308">MKTTRIKSVMLIVGVLMVVVGIVCYNLRLYLPEVPVEGVSRKQAYEVIFNKHNSFQFLTNKSGYNWYVYQGNQEGGKTELIKQFNTLGFNFVEQLGSGYIFMRDKAAEQIIVESQMWTGKYIIYQLPNEVKF</sequence>
<keyword evidence="3" id="KW-1185">Reference proteome</keyword>
<comment type="caution">
    <text evidence="2">The sequence shown here is derived from an EMBL/GenBank/DDBJ whole genome shotgun (WGS) entry which is preliminary data.</text>
</comment>
<dbReference type="EMBL" id="JACYTN010000001">
    <property type="protein sequence ID" value="MBD8497252.1"/>
    <property type="molecule type" value="Genomic_DNA"/>
</dbReference>
<dbReference type="Proteomes" id="UP000634529">
    <property type="component" value="Unassembled WGS sequence"/>
</dbReference>
<evidence type="ECO:0000256" key="1">
    <source>
        <dbReference type="SAM" id="Phobius"/>
    </source>
</evidence>
<gene>
    <name evidence="2" type="ORF">IFO66_02935</name>
</gene>
<name>A0ABR9AT02_9BACL</name>
<accession>A0ABR9AT02</accession>
<organism evidence="2 3">
    <name type="scientific">Paenibacillus arenosi</name>
    <dbReference type="NCBI Taxonomy" id="2774142"/>
    <lineage>
        <taxon>Bacteria</taxon>
        <taxon>Bacillati</taxon>
        <taxon>Bacillota</taxon>
        <taxon>Bacilli</taxon>
        <taxon>Bacillales</taxon>
        <taxon>Paenibacillaceae</taxon>
        <taxon>Paenibacillus</taxon>
    </lineage>
</organism>
<evidence type="ECO:0000313" key="2">
    <source>
        <dbReference type="EMBL" id="MBD8497252.1"/>
    </source>
</evidence>
<protein>
    <submittedName>
        <fullName evidence="2">Uncharacterized protein</fullName>
    </submittedName>
</protein>
<keyword evidence="1" id="KW-1133">Transmembrane helix</keyword>
<keyword evidence="1" id="KW-0472">Membrane</keyword>
<reference evidence="2 3" key="1">
    <citation type="submission" date="2020-09" db="EMBL/GenBank/DDBJ databases">
        <title>Paenibacillus sp. CAU 1523 isolated from sand of Haeundae Beach.</title>
        <authorList>
            <person name="Kim W."/>
        </authorList>
    </citation>
    <scope>NUCLEOTIDE SEQUENCE [LARGE SCALE GENOMIC DNA]</scope>
    <source>
        <strain evidence="2 3">CAU 1523</strain>
    </source>
</reference>
<keyword evidence="1" id="KW-0812">Transmembrane</keyword>